<accession>A0ACC0VN06</accession>
<organism evidence="1 2">
    <name type="scientific">Peronosclerospora sorghi</name>
    <dbReference type="NCBI Taxonomy" id="230839"/>
    <lineage>
        <taxon>Eukaryota</taxon>
        <taxon>Sar</taxon>
        <taxon>Stramenopiles</taxon>
        <taxon>Oomycota</taxon>
        <taxon>Peronosporomycetes</taxon>
        <taxon>Peronosporales</taxon>
        <taxon>Peronosporaceae</taxon>
        <taxon>Peronosclerospora</taxon>
    </lineage>
</organism>
<dbReference type="Proteomes" id="UP001163321">
    <property type="component" value="Chromosome 8"/>
</dbReference>
<comment type="caution">
    <text evidence="1">The sequence shown here is derived from an EMBL/GenBank/DDBJ whole genome shotgun (WGS) entry which is preliminary data.</text>
</comment>
<dbReference type="EMBL" id="CM047587">
    <property type="protein sequence ID" value="KAI9907883.1"/>
    <property type="molecule type" value="Genomic_DNA"/>
</dbReference>
<name>A0ACC0VN06_9STRA</name>
<reference evidence="1 2" key="1">
    <citation type="journal article" date="2022" name="bioRxiv">
        <title>The genome of the oomycete Peronosclerospora sorghi, a cosmopolitan pathogen of maize and sorghum, is inflated with dispersed pseudogenes.</title>
        <authorList>
            <person name="Fletcher K."/>
            <person name="Martin F."/>
            <person name="Isakeit T."/>
            <person name="Cavanaugh K."/>
            <person name="Magill C."/>
            <person name="Michelmore R."/>
        </authorList>
    </citation>
    <scope>NUCLEOTIDE SEQUENCE [LARGE SCALE GENOMIC DNA]</scope>
    <source>
        <strain evidence="1">P6</strain>
    </source>
</reference>
<keyword evidence="2" id="KW-1185">Reference proteome</keyword>
<protein>
    <submittedName>
        <fullName evidence="1">Uncharacterized protein</fullName>
    </submittedName>
</protein>
<evidence type="ECO:0000313" key="1">
    <source>
        <dbReference type="EMBL" id="KAI9907883.1"/>
    </source>
</evidence>
<sequence>MEQCMEELAMSKSNEQEAFKEKKTPKKVRNTSSECGRSVKASAAFALPFPRYTRTNKHKNLVVFKDVEELQLLIAHLELLHKAVTSENMNDRQIDADSSESTAHWIIPGDSDDEFDQVGATIAIKKRLSKARKELQNLRAEREQERAMITAIVKQRDVYRVLLAQSDRKSLEGDAANSSGAQESAASMERPSSRHGSVDVGIESRKLREARMEFDDYKMEKQANVKLLQEALEQERSKCSELRLAQMQAHVEATCSKGRYEASEERCKNLFNELVRLRSKADHLSSLILQHQQMRRNWNRRHHVCKVLQSKKVSAVREAEFLRKNEEKLHAELTTLRLDNMNLLKLIESTQKEAAVTELTKLKERHSQLNERHGRLEEQKKALEEKLTACETAKQNSLAAASGGVTASWEKERQTLKAQLELETKKSIHPDINRVLKSFQRAVNVGTQELNKGKQRFEDQNAANAAQPVVTQEKTPVPSPPLSPLVPPSTTTMTTSATQRTQFRDFGATTERPEEPSNAGSVEAMVSKPGIATVPAAVSSFQTDTVATIVASTTSAANTTTESSVLSTTPPAVAAPVQVVPATAPSVANSIRLI</sequence>
<evidence type="ECO:0000313" key="2">
    <source>
        <dbReference type="Proteomes" id="UP001163321"/>
    </source>
</evidence>
<gene>
    <name evidence="1" type="ORF">PsorP6_003321</name>
</gene>
<proteinExistence type="predicted"/>